<dbReference type="PANTHER" id="PTHR30417:SF1">
    <property type="entry name" value="N-ACETYLMURAMOYL-L-ALANINE AMIDASE AMID"/>
    <property type="match status" value="1"/>
</dbReference>
<reference evidence="9" key="1">
    <citation type="submission" date="2015-05" db="EMBL/GenBank/DDBJ databases">
        <authorList>
            <consortium name="Pathogen Informatics"/>
        </authorList>
    </citation>
    <scope>NUCLEOTIDE SEQUENCE [LARGE SCALE GENOMIC DNA]</scope>
    <source>
        <strain evidence="9">M72</strain>
    </source>
</reference>
<organism evidence="7 9">
    <name type="scientific">Roseburia faecis</name>
    <dbReference type="NCBI Taxonomy" id="301302"/>
    <lineage>
        <taxon>Bacteria</taxon>
        <taxon>Bacillati</taxon>
        <taxon>Bacillota</taxon>
        <taxon>Clostridia</taxon>
        <taxon>Lachnospirales</taxon>
        <taxon>Lachnospiraceae</taxon>
        <taxon>Roseburia</taxon>
    </lineage>
</organism>
<reference evidence="8 10" key="3">
    <citation type="journal article" date="2019" name="Nat. Med.">
        <title>A library of human gut bacterial isolates paired with longitudinal multiomics data enables mechanistic microbiome research.</title>
        <authorList>
            <person name="Poyet M."/>
            <person name="Groussin M."/>
            <person name="Gibbons S.M."/>
            <person name="Avila-Pacheco J."/>
            <person name="Jiang X."/>
            <person name="Kearney S.M."/>
            <person name="Perrotta A.R."/>
            <person name="Berdy B."/>
            <person name="Zhao S."/>
            <person name="Lieberman T.D."/>
            <person name="Swanson P.K."/>
            <person name="Smith M."/>
            <person name="Roesemann S."/>
            <person name="Alexander J.E."/>
            <person name="Rich S.A."/>
            <person name="Livny J."/>
            <person name="Vlamakis H."/>
            <person name="Clish C."/>
            <person name="Bullock K."/>
            <person name="Deik A."/>
            <person name="Scott J."/>
            <person name="Pierce K.A."/>
            <person name="Xavier R.J."/>
            <person name="Alm E.J."/>
        </authorList>
    </citation>
    <scope>NUCLEOTIDE SEQUENCE [LARGE SCALE GENOMIC DNA]</scope>
    <source>
        <strain evidence="8 10">BIOML-A1</strain>
    </source>
</reference>
<name>A0A0M6WZK0_9FIRM</name>
<dbReference type="Pfam" id="PF01510">
    <property type="entry name" value="Amidase_2"/>
    <property type="match status" value="1"/>
</dbReference>
<dbReference type="PANTHER" id="PTHR30417">
    <property type="entry name" value="N-ACETYLMURAMOYL-L-ALANINE AMIDASE AMID"/>
    <property type="match status" value="1"/>
</dbReference>
<dbReference type="GO" id="GO:0009254">
    <property type="term" value="P:peptidoglycan turnover"/>
    <property type="evidence" value="ECO:0007669"/>
    <property type="project" value="TreeGrafter"/>
</dbReference>
<evidence type="ECO:0000256" key="4">
    <source>
        <dbReference type="ARBA" id="ARBA00023316"/>
    </source>
</evidence>
<dbReference type="SUPFAM" id="SSF55846">
    <property type="entry name" value="N-acetylmuramoyl-L-alanine amidase-like"/>
    <property type="match status" value="1"/>
</dbReference>
<accession>A0A0M6WZK0</accession>
<evidence type="ECO:0000313" key="9">
    <source>
        <dbReference type="Proteomes" id="UP000049979"/>
    </source>
</evidence>
<evidence type="ECO:0000259" key="6">
    <source>
        <dbReference type="SMART" id="SM00644"/>
    </source>
</evidence>
<dbReference type="InterPro" id="IPR051206">
    <property type="entry name" value="NAMLAA_amidase_2"/>
</dbReference>
<protein>
    <recommendedName>
        <fullName evidence="2">N-acetylmuramoyl-L-alanine amidase</fullName>
        <ecNumber evidence="2">3.5.1.28</ecNumber>
    </recommendedName>
</protein>
<dbReference type="InterPro" id="IPR002502">
    <property type="entry name" value="Amidase_domain"/>
</dbReference>
<keyword evidence="9" id="KW-1185">Reference proteome</keyword>
<keyword evidence="5" id="KW-0472">Membrane</keyword>
<dbReference type="RefSeq" id="WP_055068752.1">
    <property type="nucleotide sequence ID" value="NZ_CP173697.1"/>
</dbReference>
<keyword evidence="3" id="KW-0378">Hydrolase</keyword>
<feature type="transmembrane region" description="Helical" evidence="5">
    <location>
        <begin position="21"/>
        <end position="40"/>
    </location>
</feature>
<dbReference type="Proteomes" id="UP000446657">
    <property type="component" value="Unassembled WGS sequence"/>
</dbReference>
<dbReference type="GO" id="GO:0009253">
    <property type="term" value="P:peptidoglycan catabolic process"/>
    <property type="evidence" value="ECO:0007669"/>
    <property type="project" value="InterPro"/>
</dbReference>
<keyword evidence="4" id="KW-0961">Cell wall biogenesis/degradation</keyword>
<dbReference type="SMART" id="SM00644">
    <property type="entry name" value="Ami_2"/>
    <property type="match status" value="1"/>
</dbReference>
<keyword evidence="5" id="KW-0812">Transmembrane</keyword>
<dbReference type="Proteomes" id="UP000049979">
    <property type="component" value="Unassembled WGS sequence"/>
</dbReference>
<evidence type="ECO:0000313" key="8">
    <source>
        <dbReference type="EMBL" id="MTR82819.1"/>
    </source>
</evidence>
<evidence type="ECO:0000256" key="1">
    <source>
        <dbReference type="ARBA" id="ARBA00001561"/>
    </source>
</evidence>
<dbReference type="CDD" id="cd06583">
    <property type="entry name" value="PGRP"/>
    <property type="match status" value="1"/>
</dbReference>
<evidence type="ECO:0000313" key="7">
    <source>
        <dbReference type="EMBL" id="CRL42644.1"/>
    </source>
</evidence>
<dbReference type="GO" id="GO:0008745">
    <property type="term" value="F:N-acetylmuramoyl-L-alanine amidase activity"/>
    <property type="evidence" value="ECO:0007669"/>
    <property type="project" value="UniProtKB-EC"/>
</dbReference>
<gene>
    <name evidence="8" type="ORF">GMD30_14265</name>
    <name evidence="7" type="ORF">M72_16241</name>
</gene>
<reference evidence="7" key="2">
    <citation type="submission" date="2015-05" db="EMBL/GenBank/DDBJ databases">
        <authorList>
            <person name="Wang D.B."/>
            <person name="Wang M."/>
        </authorList>
    </citation>
    <scope>NUCLEOTIDE SEQUENCE [LARGE SCALE GENOMIC DNA]</scope>
    <source>
        <strain evidence="7">M72</strain>
    </source>
</reference>
<evidence type="ECO:0000256" key="5">
    <source>
        <dbReference type="SAM" id="Phobius"/>
    </source>
</evidence>
<dbReference type="EMBL" id="WNAL01000037">
    <property type="protein sequence ID" value="MTR82819.1"/>
    <property type="molecule type" value="Genomic_DNA"/>
</dbReference>
<dbReference type="InterPro" id="IPR036505">
    <property type="entry name" value="Amidase/PGRP_sf"/>
</dbReference>
<proteinExistence type="predicted"/>
<dbReference type="STRING" id="301302.ERS852420_02711"/>
<feature type="domain" description="N-acetylmuramoyl-L-alanine amidase" evidence="6">
    <location>
        <begin position="81"/>
        <end position="225"/>
    </location>
</feature>
<comment type="catalytic activity">
    <reaction evidence="1">
        <text>Hydrolyzes the link between N-acetylmuramoyl residues and L-amino acid residues in certain cell-wall glycopeptides.</text>
        <dbReference type="EC" id="3.5.1.28"/>
    </reaction>
</comment>
<dbReference type="EMBL" id="CVRR01000071">
    <property type="protein sequence ID" value="CRL42644.1"/>
    <property type="molecule type" value="Genomic_DNA"/>
</dbReference>
<evidence type="ECO:0000256" key="3">
    <source>
        <dbReference type="ARBA" id="ARBA00022801"/>
    </source>
</evidence>
<sequence>MAPTYRKRYKKRRTRKEQLQMRILMILIAVILLGSILGIIHKVKQERAQQTVSDSSWDITDKKYVDQRPELDVELLPVNEYSRPGLALKKVRGIVVHYTANPGTTAIQNRNYFAGLEQSHQTKASSHFVIGLDGEIVQCIPCNEIAYASNNRNSDTIAIECCIPDDTGKFNDSTYQSLIQLTTWLIGRYDLGIEDVIRHYDVTGKNCPKYFVEHESAWEDFHDDLAAYIEKNGVDKE</sequence>
<dbReference type="GO" id="GO:0071555">
    <property type="term" value="P:cell wall organization"/>
    <property type="evidence" value="ECO:0007669"/>
    <property type="project" value="UniProtKB-KW"/>
</dbReference>
<dbReference type="OrthoDB" id="9794294at2"/>
<evidence type="ECO:0000256" key="2">
    <source>
        <dbReference type="ARBA" id="ARBA00011901"/>
    </source>
</evidence>
<dbReference type="AlphaFoldDB" id="A0A0M6WZK0"/>
<dbReference type="Gene3D" id="3.40.80.10">
    <property type="entry name" value="Peptidoglycan recognition protein-like"/>
    <property type="match status" value="1"/>
</dbReference>
<evidence type="ECO:0000313" key="10">
    <source>
        <dbReference type="Proteomes" id="UP000446657"/>
    </source>
</evidence>
<dbReference type="EC" id="3.5.1.28" evidence="2"/>
<keyword evidence="5" id="KW-1133">Transmembrane helix</keyword>